<feature type="region of interest" description="Disordered" evidence="1">
    <location>
        <begin position="45"/>
        <end position="85"/>
    </location>
</feature>
<organism evidence="2 3">
    <name type="scientific">Liparis tanakae</name>
    <name type="common">Tanaka's snailfish</name>
    <dbReference type="NCBI Taxonomy" id="230148"/>
    <lineage>
        <taxon>Eukaryota</taxon>
        <taxon>Metazoa</taxon>
        <taxon>Chordata</taxon>
        <taxon>Craniata</taxon>
        <taxon>Vertebrata</taxon>
        <taxon>Euteleostomi</taxon>
        <taxon>Actinopterygii</taxon>
        <taxon>Neopterygii</taxon>
        <taxon>Teleostei</taxon>
        <taxon>Neoteleostei</taxon>
        <taxon>Acanthomorphata</taxon>
        <taxon>Eupercaria</taxon>
        <taxon>Perciformes</taxon>
        <taxon>Cottioidei</taxon>
        <taxon>Cottales</taxon>
        <taxon>Liparidae</taxon>
        <taxon>Liparis</taxon>
    </lineage>
</organism>
<evidence type="ECO:0000256" key="1">
    <source>
        <dbReference type="SAM" id="MobiDB-lite"/>
    </source>
</evidence>
<reference evidence="2 3" key="1">
    <citation type="submission" date="2019-03" db="EMBL/GenBank/DDBJ databases">
        <title>First draft genome of Liparis tanakae, snailfish: a comprehensive survey of snailfish specific genes.</title>
        <authorList>
            <person name="Kim W."/>
            <person name="Song I."/>
            <person name="Jeong J.-H."/>
            <person name="Kim D."/>
            <person name="Kim S."/>
            <person name="Ryu S."/>
            <person name="Song J.Y."/>
            <person name="Lee S.K."/>
        </authorList>
    </citation>
    <scope>NUCLEOTIDE SEQUENCE [LARGE SCALE GENOMIC DNA]</scope>
    <source>
        <tissue evidence="2">Muscle</tissue>
    </source>
</reference>
<proteinExistence type="predicted"/>
<sequence length="132" mass="13789">MLNSCSFSFSELLSLRSVISRSESDSGSSFTPPLLSVGVCRPVPAPAPRPMAASPRPSAAAGGLASALSPNDAPVPTSVRPNDRLPGAEKCIIHESLGPPLRTSGLQSGAVELPLKWFWARKKGELAISRRG</sequence>
<name>A0A4Z2JGY0_9TELE</name>
<evidence type="ECO:0000313" key="3">
    <source>
        <dbReference type="Proteomes" id="UP000314294"/>
    </source>
</evidence>
<gene>
    <name evidence="2" type="ORF">EYF80_000509</name>
</gene>
<accession>A0A4Z2JGY0</accession>
<dbReference type="Proteomes" id="UP000314294">
    <property type="component" value="Unassembled WGS sequence"/>
</dbReference>
<feature type="compositionally biased region" description="Low complexity" evidence="1">
    <location>
        <begin position="50"/>
        <end position="70"/>
    </location>
</feature>
<protein>
    <submittedName>
        <fullName evidence="2">Uncharacterized protein</fullName>
    </submittedName>
</protein>
<evidence type="ECO:0000313" key="2">
    <source>
        <dbReference type="EMBL" id="TNN89221.1"/>
    </source>
</evidence>
<dbReference type="EMBL" id="SRLO01000002">
    <property type="protein sequence ID" value="TNN89221.1"/>
    <property type="molecule type" value="Genomic_DNA"/>
</dbReference>
<dbReference type="AlphaFoldDB" id="A0A4Z2JGY0"/>
<comment type="caution">
    <text evidence="2">The sequence shown here is derived from an EMBL/GenBank/DDBJ whole genome shotgun (WGS) entry which is preliminary data.</text>
</comment>
<keyword evidence="3" id="KW-1185">Reference proteome</keyword>